<dbReference type="Gene3D" id="3.30.565.10">
    <property type="entry name" value="Histidine kinase-like ATPase, C-terminal domain"/>
    <property type="match status" value="1"/>
</dbReference>
<dbReference type="InterPro" id="IPR050980">
    <property type="entry name" value="2C_sensor_his_kinase"/>
</dbReference>
<keyword evidence="10" id="KW-1185">Reference proteome</keyword>
<keyword evidence="4" id="KW-0547">Nucleotide-binding</keyword>
<evidence type="ECO:0000313" key="9">
    <source>
        <dbReference type="EMBL" id="ELZ34445.1"/>
    </source>
</evidence>
<keyword evidence="5 9" id="KW-0418">Kinase</keyword>
<feature type="transmembrane region" description="Helical" evidence="7">
    <location>
        <begin position="17"/>
        <end position="38"/>
    </location>
</feature>
<comment type="caution">
    <text evidence="9">The sequence shown here is derived from an EMBL/GenBank/DDBJ whole genome shotgun (WGS) entry which is preliminary data.</text>
</comment>
<gene>
    <name evidence="9" type="ORF">C474_02026</name>
</gene>
<accession>M0DG58</accession>
<feature type="transmembrane region" description="Helical" evidence="7">
    <location>
        <begin position="50"/>
        <end position="72"/>
    </location>
</feature>
<dbReference type="PANTHER" id="PTHR44936:SF10">
    <property type="entry name" value="SENSOR PROTEIN RSTB"/>
    <property type="match status" value="1"/>
</dbReference>
<dbReference type="GO" id="GO:0005524">
    <property type="term" value="F:ATP binding"/>
    <property type="evidence" value="ECO:0007669"/>
    <property type="project" value="UniProtKB-KW"/>
</dbReference>
<dbReference type="eggNOG" id="arCOG02327">
    <property type="taxonomic scope" value="Archaea"/>
</dbReference>
<dbReference type="InterPro" id="IPR036890">
    <property type="entry name" value="HATPase_C_sf"/>
</dbReference>
<evidence type="ECO:0000313" key="10">
    <source>
        <dbReference type="Proteomes" id="UP000011513"/>
    </source>
</evidence>
<keyword evidence="7" id="KW-0812">Transmembrane</keyword>
<protein>
    <recommendedName>
        <fullName evidence="2">histidine kinase</fullName>
        <ecNumber evidence="2">2.7.13.3</ecNumber>
    </recommendedName>
</protein>
<dbReference type="OrthoDB" id="106630at2157"/>
<dbReference type="RefSeq" id="WP_008383447.1">
    <property type="nucleotide sequence ID" value="NZ_AOIV01000004.1"/>
</dbReference>
<feature type="domain" description="Histidine kinase" evidence="8">
    <location>
        <begin position="171"/>
        <end position="375"/>
    </location>
</feature>
<evidence type="ECO:0000256" key="7">
    <source>
        <dbReference type="SAM" id="Phobius"/>
    </source>
</evidence>
<dbReference type="PRINTS" id="PR00344">
    <property type="entry name" value="BCTRLSENSOR"/>
</dbReference>
<comment type="catalytic activity">
    <reaction evidence="1">
        <text>ATP + protein L-histidine = ADP + protein N-phospho-L-histidine.</text>
        <dbReference type="EC" id="2.7.13.3"/>
    </reaction>
</comment>
<sequence>MRTVIEVSGVLRSRPPVGVAAVAAGVALAVLGWVNLFVYTPEVITSRVDAVYELLINGGLAVASVVLMYETLDSELEDDDVRVAGRWFFVPILFLWALVMWANVDNLLSGASPLEYSRQLLVYGGLSALGGVVIGRNRARARQNHRLLRETEHQRRQISEQHNTLEFINRLLRHDVANGLTVISARSEMLTDHEDEMVREHARVVFDRSAQLGELTERVREFSAALQGTPDPLPVEVTDIVHDEVRRIRRTYPDVDFSVDAPESARALAGQFLVSALANVLENAIEHNDADRPSVAVAVESTDDEVRIRVADNGPGIDDERKADIVQPPDATTEPVHGVGLSLVETVLDRYGGGLDISDNDPRGTVVALRLRRADDESPSNPQRQSANA</sequence>
<dbReference type="PROSITE" id="PS50109">
    <property type="entry name" value="HIS_KIN"/>
    <property type="match status" value="1"/>
</dbReference>
<dbReference type="GO" id="GO:0004673">
    <property type="term" value="F:protein histidine kinase activity"/>
    <property type="evidence" value="ECO:0007669"/>
    <property type="project" value="UniProtKB-EC"/>
</dbReference>
<evidence type="ECO:0000256" key="3">
    <source>
        <dbReference type="ARBA" id="ARBA00022679"/>
    </source>
</evidence>
<proteinExistence type="predicted"/>
<feature type="transmembrane region" description="Helical" evidence="7">
    <location>
        <begin position="84"/>
        <end position="104"/>
    </location>
</feature>
<dbReference type="InterPro" id="IPR004358">
    <property type="entry name" value="Sig_transdc_His_kin-like_C"/>
</dbReference>
<reference evidence="9 10" key="1">
    <citation type="journal article" date="2014" name="PLoS Genet.">
        <title>Phylogenetically driven sequencing of extremely halophilic archaea reveals strategies for static and dynamic osmo-response.</title>
        <authorList>
            <person name="Becker E.A."/>
            <person name="Seitzer P.M."/>
            <person name="Tritt A."/>
            <person name="Larsen D."/>
            <person name="Krusor M."/>
            <person name="Yao A.I."/>
            <person name="Wu D."/>
            <person name="Madern D."/>
            <person name="Eisen J.A."/>
            <person name="Darling A.E."/>
            <person name="Facciotti M.T."/>
        </authorList>
    </citation>
    <scope>NUCLEOTIDE SEQUENCE [LARGE SCALE GENOMIC DNA]</scope>
    <source>
        <strain evidence="9 10">JCM 14848</strain>
    </source>
</reference>
<keyword evidence="6" id="KW-0067">ATP-binding</keyword>
<dbReference type="SMART" id="SM00387">
    <property type="entry name" value="HATPase_c"/>
    <property type="match status" value="1"/>
</dbReference>
<evidence type="ECO:0000256" key="5">
    <source>
        <dbReference type="ARBA" id="ARBA00022777"/>
    </source>
</evidence>
<name>M0DG58_HALPD</name>
<dbReference type="PANTHER" id="PTHR44936">
    <property type="entry name" value="SENSOR PROTEIN CREC"/>
    <property type="match status" value="1"/>
</dbReference>
<evidence type="ECO:0000259" key="8">
    <source>
        <dbReference type="PROSITE" id="PS50109"/>
    </source>
</evidence>
<evidence type="ECO:0000256" key="2">
    <source>
        <dbReference type="ARBA" id="ARBA00012438"/>
    </source>
</evidence>
<dbReference type="InterPro" id="IPR003594">
    <property type="entry name" value="HATPase_dom"/>
</dbReference>
<dbReference type="Proteomes" id="UP000011513">
    <property type="component" value="Unassembled WGS sequence"/>
</dbReference>
<dbReference type="AlphaFoldDB" id="M0DG58"/>
<keyword evidence="7" id="KW-0472">Membrane</keyword>
<dbReference type="InterPro" id="IPR005467">
    <property type="entry name" value="His_kinase_dom"/>
</dbReference>
<dbReference type="EMBL" id="AOIV01000004">
    <property type="protein sequence ID" value="ELZ34445.1"/>
    <property type="molecule type" value="Genomic_DNA"/>
</dbReference>
<dbReference type="Pfam" id="PF02518">
    <property type="entry name" value="HATPase_c"/>
    <property type="match status" value="1"/>
</dbReference>
<evidence type="ECO:0000256" key="6">
    <source>
        <dbReference type="ARBA" id="ARBA00022840"/>
    </source>
</evidence>
<dbReference type="InParanoid" id="M0DG58"/>
<evidence type="ECO:0000256" key="1">
    <source>
        <dbReference type="ARBA" id="ARBA00000085"/>
    </source>
</evidence>
<organism evidence="9 10">
    <name type="scientific">Halogeometricum pallidum JCM 14848</name>
    <dbReference type="NCBI Taxonomy" id="1227487"/>
    <lineage>
        <taxon>Archaea</taxon>
        <taxon>Methanobacteriati</taxon>
        <taxon>Methanobacteriota</taxon>
        <taxon>Stenosarchaea group</taxon>
        <taxon>Halobacteria</taxon>
        <taxon>Halobacteriales</taxon>
        <taxon>Haloferacaceae</taxon>
        <taxon>Halogeometricum</taxon>
    </lineage>
</organism>
<feature type="transmembrane region" description="Helical" evidence="7">
    <location>
        <begin position="116"/>
        <end position="135"/>
    </location>
</feature>
<keyword evidence="3" id="KW-0808">Transferase</keyword>
<dbReference type="SUPFAM" id="SSF55874">
    <property type="entry name" value="ATPase domain of HSP90 chaperone/DNA topoisomerase II/histidine kinase"/>
    <property type="match status" value="1"/>
</dbReference>
<evidence type="ECO:0000256" key="4">
    <source>
        <dbReference type="ARBA" id="ARBA00022741"/>
    </source>
</evidence>
<dbReference type="EC" id="2.7.13.3" evidence="2"/>
<keyword evidence="7" id="KW-1133">Transmembrane helix</keyword>